<dbReference type="Proteomes" id="UP000789366">
    <property type="component" value="Unassembled WGS sequence"/>
</dbReference>
<reference evidence="1" key="1">
    <citation type="submission" date="2021-06" db="EMBL/GenBank/DDBJ databases">
        <authorList>
            <person name="Kallberg Y."/>
            <person name="Tangrot J."/>
            <person name="Rosling A."/>
        </authorList>
    </citation>
    <scope>NUCLEOTIDE SEQUENCE</scope>
    <source>
        <strain evidence="1">28 12/20/2015</strain>
    </source>
</reference>
<accession>A0ACA9KV00</accession>
<proteinExistence type="predicted"/>
<evidence type="ECO:0000313" key="1">
    <source>
        <dbReference type="EMBL" id="CAG8490846.1"/>
    </source>
</evidence>
<organism evidence="1 2">
    <name type="scientific">Cetraspora pellucida</name>
    <dbReference type="NCBI Taxonomy" id="1433469"/>
    <lineage>
        <taxon>Eukaryota</taxon>
        <taxon>Fungi</taxon>
        <taxon>Fungi incertae sedis</taxon>
        <taxon>Mucoromycota</taxon>
        <taxon>Glomeromycotina</taxon>
        <taxon>Glomeromycetes</taxon>
        <taxon>Diversisporales</taxon>
        <taxon>Gigasporaceae</taxon>
        <taxon>Cetraspora</taxon>
    </lineage>
</organism>
<name>A0ACA9KV00_9GLOM</name>
<keyword evidence="2" id="KW-1185">Reference proteome</keyword>
<sequence length="109" mass="12041">MLIIRHKLQKENKTQLNSNFALASSLLKRRSLTVSLASSINKLKELSNDNLELSEAITNYNKLLEGNTNNLSEANTNNLSEAITNDLSEAITNNLPKATTTNKPLQSQT</sequence>
<protein>
    <submittedName>
        <fullName evidence="1">13461_t:CDS:1</fullName>
    </submittedName>
</protein>
<evidence type="ECO:0000313" key="2">
    <source>
        <dbReference type="Proteomes" id="UP000789366"/>
    </source>
</evidence>
<comment type="caution">
    <text evidence="1">The sequence shown here is derived from an EMBL/GenBank/DDBJ whole genome shotgun (WGS) entry which is preliminary data.</text>
</comment>
<dbReference type="EMBL" id="CAJVPW010001733">
    <property type="protein sequence ID" value="CAG8490846.1"/>
    <property type="molecule type" value="Genomic_DNA"/>
</dbReference>
<gene>
    <name evidence="1" type="ORF">SPELUC_LOCUS2552</name>
</gene>